<evidence type="ECO:0000313" key="2">
    <source>
        <dbReference type="EMBL" id="MFF5293615.1"/>
    </source>
</evidence>
<sequence>MTLLADVLDPAELAIAVEKGLVRTQRHPTRSPPAARSPRIRRCTPPRS</sequence>
<proteinExistence type="predicted"/>
<feature type="compositionally biased region" description="Basic residues" evidence="1">
    <location>
        <begin position="38"/>
        <end position="48"/>
    </location>
</feature>
<feature type="region of interest" description="Disordered" evidence="1">
    <location>
        <begin position="23"/>
        <end position="48"/>
    </location>
</feature>
<organism evidence="2 3">
    <name type="scientific">Paractinoplanes globisporus</name>
    <dbReference type="NCBI Taxonomy" id="113565"/>
    <lineage>
        <taxon>Bacteria</taxon>
        <taxon>Bacillati</taxon>
        <taxon>Actinomycetota</taxon>
        <taxon>Actinomycetes</taxon>
        <taxon>Micromonosporales</taxon>
        <taxon>Micromonosporaceae</taxon>
        <taxon>Paractinoplanes</taxon>
    </lineage>
</organism>
<evidence type="ECO:0000256" key="1">
    <source>
        <dbReference type="SAM" id="MobiDB-lite"/>
    </source>
</evidence>
<comment type="caution">
    <text evidence="2">The sequence shown here is derived from an EMBL/GenBank/DDBJ whole genome shotgun (WGS) entry which is preliminary data.</text>
</comment>
<protein>
    <submittedName>
        <fullName evidence="2">Uncharacterized protein</fullName>
    </submittedName>
</protein>
<dbReference type="EMBL" id="JBIAZU010000005">
    <property type="protein sequence ID" value="MFF5293615.1"/>
    <property type="molecule type" value="Genomic_DNA"/>
</dbReference>
<accession>A0ABW6WK37</accession>
<name>A0ABW6WK37_9ACTN</name>
<keyword evidence="3" id="KW-1185">Reference proteome</keyword>
<dbReference type="RefSeq" id="WP_169516297.1">
    <property type="nucleotide sequence ID" value="NZ_JBIAZU010000005.1"/>
</dbReference>
<evidence type="ECO:0000313" key="3">
    <source>
        <dbReference type="Proteomes" id="UP001602245"/>
    </source>
</evidence>
<gene>
    <name evidence="2" type="ORF">ACFY35_29635</name>
</gene>
<reference evidence="2 3" key="1">
    <citation type="submission" date="2024-10" db="EMBL/GenBank/DDBJ databases">
        <title>The Natural Products Discovery Center: Release of the First 8490 Sequenced Strains for Exploring Actinobacteria Biosynthetic Diversity.</title>
        <authorList>
            <person name="Kalkreuter E."/>
            <person name="Kautsar S.A."/>
            <person name="Yang D."/>
            <person name="Bader C.D."/>
            <person name="Teijaro C.N."/>
            <person name="Fluegel L."/>
            <person name="Davis C.M."/>
            <person name="Simpson J.R."/>
            <person name="Lauterbach L."/>
            <person name="Steele A.D."/>
            <person name="Gui C."/>
            <person name="Meng S."/>
            <person name="Li G."/>
            <person name="Viehrig K."/>
            <person name="Ye F."/>
            <person name="Su P."/>
            <person name="Kiefer A.F."/>
            <person name="Nichols A."/>
            <person name="Cepeda A.J."/>
            <person name="Yan W."/>
            <person name="Fan B."/>
            <person name="Jiang Y."/>
            <person name="Adhikari A."/>
            <person name="Zheng C.-J."/>
            <person name="Schuster L."/>
            <person name="Cowan T.M."/>
            <person name="Smanski M.J."/>
            <person name="Chevrette M.G."/>
            <person name="De Carvalho L.P.S."/>
            <person name="Shen B."/>
        </authorList>
    </citation>
    <scope>NUCLEOTIDE SEQUENCE [LARGE SCALE GENOMIC DNA]</scope>
    <source>
        <strain evidence="2 3">NPDC000087</strain>
    </source>
</reference>
<dbReference type="Proteomes" id="UP001602245">
    <property type="component" value="Unassembled WGS sequence"/>
</dbReference>